<gene>
    <name evidence="2" type="ORF">LX73_0170</name>
</gene>
<reference evidence="2 3" key="1">
    <citation type="submission" date="2019-07" db="EMBL/GenBank/DDBJ databases">
        <title>Genomic Encyclopedia of Archaeal and Bacterial Type Strains, Phase II (KMG-II): from individual species to whole genera.</title>
        <authorList>
            <person name="Goeker M."/>
        </authorList>
    </citation>
    <scope>NUCLEOTIDE SEQUENCE [LARGE SCALE GENOMIC DNA]</scope>
    <source>
        <strain evidence="2 3">DSM 21935</strain>
    </source>
</reference>
<comment type="caution">
    <text evidence="2">The sequence shown here is derived from an EMBL/GenBank/DDBJ whole genome shotgun (WGS) entry which is preliminary data.</text>
</comment>
<dbReference type="InterPro" id="IPR001387">
    <property type="entry name" value="Cro/C1-type_HTH"/>
</dbReference>
<proteinExistence type="predicted"/>
<dbReference type="SUPFAM" id="SSF47413">
    <property type="entry name" value="lambda repressor-like DNA-binding domains"/>
    <property type="match status" value="1"/>
</dbReference>
<dbReference type="Gene3D" id="1.10.260.40">
    <property type="entry name" value="lambda repressor-like DNA-binding domains"/>
    <property type="match status" value="1"/>
</dbReference>
<dbReference type="Proteomes" id="UP000324595">
    <property type="component" value="Unassembled WGS sequence"/>
</dbReference>
<organism evidence="2 3">
    <name type="scientific">Fodinibius salinus</name>
    <dbReference type="NCBI Taxonomy" id="860790"/>
    <lineage>
        <taxon>Bacteria</taxon>
        <taxon>Pseudomonadati</taxon>
        <taxon>Balneolota</taxon>
        <taxon>Balneolia</taxon>
        <taxon>Balneolales</taxon>
        <taxon>Balneolaceae</taxon>
        <taxon>Fodinibius</taxon>
    </lineage>
</organism>
<feature type="domain" description="HTH cro/C1-type" evidence="1">
    <location>
        <begin position="23"/>
        <end position="78"/>
    </location>
</feature>
<dbReference type="CDD" id="cd00093">
    <property type="entry name" value="HTH_XRE"/>
    <property type="match status" value="1"/>
</dbReference>
<evidence type="ECO:0000259" key="1">
    <source>
        <dbReference type="PROSITE" id="PS50943"/>
    </source>
</evidence>
<evidence type="ECO:0000313" key="2">
    <source>
        <dbReference type="EMBL" id="TYP94879.1"/>
    </source>
</evidence>
<accession>A0A5D3YPC0</accession>
<sequence length="118" mass="13873">MIKAKEIEKNRVPLELDEFADLLKEEIQDSQYTVSEVFDKVGIPPQYLSRWKKDDVRPPSYIEIAGLSKILEKPVEYLIYGSLDVRHVLLPTVEYRELLARIKNIAEEKLRDLPKYEI</sequence>
<dbReference type="Pfam" id="PF01381">
    <property type="entry name" value="HTH_3"/>
    <property type="match status" value="1"/>
</dbReference>
<dbReference type="GO" id="GO:0003677">
    <property type="term" value="F:DNA binding"/>
    <property type="evidence" value="ECO:0007669"/>
    <property type="project" value="InterPro"/>
</dbReference>
<evidence type="ECO:0000313" key="3">
    <source>
        <dbReference type="Proteomes" id="UP000324595"/>
    </source>
</evidence>
<dbReference type="EMBL" id="VNHY01000001">
    <property type="protein sequence ID" value="TYP94879.1"/>
    <property type="molecule type" value="Genomic_DNA"/>
</dbReference>
<name>A0A5D3YPC0_9BACT</name>
<dbReference type="InterPro" id="IPR010982">
    <property type="entry name" value="Lambda_DNA-bd_dom_sf"/>
</dbReference>
<protein>
    <submittedName>
        <fullName evidence="2">Helix-turn-helix protein</fullName>
    </submittedName>
</protein>
<keyword evidence="3" id="KW-1185">Reference proteome</keyword>
<dbReference type="AlphaFoldDB" id="A0A5D3YPC0"/>
<dbReference type="RefSeq" id="WP_148897570.1">
    <property type="nucleotide sequence ID" value="NZ_VNHY01000001.1"/>
</dbReference>
<dbReference type="PROSITE" id="PS50943">
    <property type="entry name" value="HTH_CROC1"/>
    <property type="match status" value="1"/>
</dbReference>